<dbReference type="GO" id="GO:0005737">
    <property type="term" value="C:cytoplasm"/>
    <property type="evidence" value="ECO:0007669"/>
    <property type="project" value="UniProtKB-SubCell"/>
</dbReference>
<comment type="catalytic activity">
    <reaction evidence="4">
        <text>a D-aminoacyl-tRNA + H2O = a tRNA + a D-alpha-amino acid + H(+)</text>
        <dbReference type="Rhea" id="RHEA:13953"/>
        <dbReference type="Rhea" id="RHEA-COMP:10123"/>
        <dbReference type="Rhea" id="RHEA-COMP:10124"/>
        <dbReference type="ChEBI" id="CHEBI:15377"/>
        <dbReference type="ChEBI" id="CHEBI:15378"/>
        <dbReference type="ChEBI" id="CHEBI:59871"/>
        <dbReference type="ChEBI" id="CHEBI:78442"/>
        <dbReference type="ChEBI" id="CHEBI:79333"/>
        <dbReference type="EC" id="3.1.1.96"/>
    </reaction>
</comment>
<organism evidence="5 6">
    <name type="scientific">Sulfobacillus thermosulfidooxidans</name>
    <dbReference type="NCBI Taxonomy" id="28034"/>
    <lineage>
        <taxon>Bacteria</taxon>
        <taxon>Bacillati</taxon>
        <taxon>Bacillota</taxon>
        <taxon>Clostridia</taxon>
        <taxon>Eubacteriales</taxon>
        <taxon>Clostridiales Family XVII. Incertae Sedis</taxon>
        <taxon>Sulfobacillus</taxon>
    </lineage>
</organism>
<dbReference type="EC" id="3.1.1.-" evidence="4"/>
<dbReference type="GO" id="GO:0019478">
    <property type="term" value="P:D-amino acid catabolic process"/>
    <property type="evidence" value="ECO:0007669"/>
    <property type="project" value="UniProtKB-UniRule"/>
</dbReference>
<comment type="subcellular location">
    <subcellularLocation>
        <location evidence="4">Cytoplasm</location>
    </subcellularLocation>
</comment>
<keyword evidence="2 4" id="KW-0820">tRNA-binding</keyword>
<accession>A0A2T2X472</accession>
<dbReference type="GO" id="GO:0051500">
    <property type="term" value="F:D-tyrosyl-tRNA(Tyr) deacylase activity"/>
    <property type="evidence" value="ECO:0007669"/>
    <property type="project" value="TreeGrafter"/>
</dbReference>
<dbReference type="GO" id="GO:0106026">
    <property type="term" value="F:Gly-tRNA(Ala) deacylase activity"/>
    <property type="evidence" value="ECO:0007669"/>
    <property type="project" value="UniProtKB-UniRule"/>
</dbReference>
<dbReference type="CDD" id="cd00563">
    <property type="entry name" value="Dtyr_deacylase"/>
    <property type="match status" value="1"/>
</dbReference>
<feature type="short sequence motif" description="Gly-cisPro motif, important for rejection of L-amino acids" evidence="4">
    <location>
        <begin position="137"/>
        <end position="138"/>
    </location>
</feature>
<dbReference type="PANTHER" id="PTHR10472">
    <property type="entry name" value="D-TYROSYL-TRNA TYR DEACYLASE"/>
    <property type="match status" value="1"/>
</dbReference>
<dbReference type="HAMAP" id="MF_00518">
    <property type="entry name" value="Deacylase_Dtd"/>
    <property type="match status" value="1"/>
</dbReference>
<evidence type="ECO:0000313" key="6">
    <source>
        <dbReference type="Proteomes" id="UP000242705"/>
    </source>
</evidence>
<dbReference type="NCBIfam" id="TIGR00256">
    <property type="entry name" value="D-aminoacyl-tRNA deacylase"/>
    <property type="match status" value="1"/>
</dbReference>
<dbReference type="InterPro" id="IPR003732">
    <property type="entry name" value="Daa-tRNA_deacyls_DTD"/>
</dbReference>
<dbReference type="Pfam" id="PF02580">
    <property type="entry name" value="Tyr_Deacylase"/>
    <property type="match status" value="1"/>
</dbReference>
<keyword evidence="4" id="KW-0694">RNA-binding</keyword>
<proteinExistence type="inferred from homology"/>
<comment type="domain">
    <text evidence="4">A Gly-cisPro motif from one monomer fits into the active site of the other monomer to allow specific chiral rejection of L-amino acids.</text>
</comment>
<comment type="subunit">
    <text evidence="4">Homodimer.</text>
</comment>
<keyword evidence="3 4" id="KW-0378">Hydrolase</keyword>
<protein>
    <recommendedName>
        <fullName evidence="4">D-aminoacyl-tRNA deacylase</fullName>
        <shortName evidence="4">DTD</shortName>
        <ecNumber evidence="4">3.1.1.96</ecNumber>
    </recommendedName>
    <alternativeName>
        <fullName evidence="4">Gly-tRNA(Ala) deacylase</fullName>
        <ecNumber evidence="4">3.1.1.-</ecNumber>
    </alternativeName>
</protein>
<dbReference type="Gene3D" id="3.50.80.10">
    <property type="entry name" value="D-tyrosyl-tRNA(Tyr) deacylase"/>
    <property type="match status" value="1"/>
</dbReference>
<reference evidence="5 6" key="1">
    <citation type="journal article" date="2014" name="BMC Genomics">
        <title>Comparison of environmental and isolate Sulfobacillus genomes reveals diverse carbon, sulfur, nitrogen, and hydrogen metabolisms.</title>
        <authorList>
            <person name="Justice N.B."/>
            <person name="Norman A."/>
            <person name="Brown C.T."/>
            <person name="Singh A."/>
            <person name="Thomas B.C."/>
            <person name="Banfield J.F."/>
        </authorList>
    </citation>
    <scope>NUCLEOTIDE SEQUENCE [LARGE SCALE GENOMIC DNA]</scope>
    <source>
        <strain evidence="5">AMDSBA5</strain>
    </source>
</reference>
<dbReference type="InterPro" id="IPR023509">
    <property type="entry name" value="DTD-like_sf"/>
</dbReference>
<comment type="catalytic activity">
    <reaction evidence="4">
        <text>glycyl-tRNA(Ala) + H2O = tRNA(Ala) + glycine + H(+)</text>
        <dbReference type="Rhea" id="RHEA:53744"/>
        <dbReference type="Rhea" id="RHEA-COMP:9657"/>
        <dbReference type="Rhea" id="RHEA-COMP:13640"/>
        <dbReference type="ChEBI" id="CHEBI:15377"/>
        <dbReference type="ChEBI" id="CHEBI:15378"/>
        <dbReference type="ChEBI" id="CHEBI:57305"/>
        <dbReference type="ChEBI" id="CHEBI:78442"/>
        <dbReference type="ChEBI" id="CHEBI:78522"/>
    </reaction>
</comment>
<comment type="caution">
    <text evidence="5">The sequence shown here is derived from an EMBL/GenBank/DDBJ whole genome shotgun (WGS) entry which is preliminary data.</text>
</comment>
<evidence type="ECO:0000256" key="1">
    <source>
        <dbReference type="ARBA" id="ARBA00009673"/>
    </source>
</evidence>
<comment type="function">
    <text evidence="4">An aminoacyl-tRNA editing enzyme that deacylates mischarged D-aminoacyl-tRNAs. Also deacylates mischarged glycyl-tRNA(Ala), protecting cells against glycine mischarging by AlaRS. Acts via tRNA-based rather than protein-based catalysis; rejects L-amino acids rather than detecting D-amino acids in the active site. By recycling D-aminoacyl-tRNA to D-amino acids and free tRNA molecules, this enzyme counteracts the toxicity associated with the formation of D-aminoacyl-tRNA entities in vivo and helps enforce protein L-homochirality.</text>
</comment>
<gene>
    <name evidence="4" type="primary">dtd</name>
    <name evidence="5" type="ORF">C7B47_02885</name>
</gene>
<dbReference type="AlphaFoldDB" id="A0A2T2X472"/>
<evidence type="ECO:0000313" key="5">
    <source>
        <dbReference type="EMBL" id="PSR29279.1"/>
    </source>
</evidence>
<dbReference type="EC" id="3.1.1.96" evidence="4"/>
<dbReference type="PANTHER" id="PTHR10472:SF5">
    <property type="entry name" value="D-AMINOACYL-TRNA DEACYLASE 1"/>
    <property type="match status" value="1"/>
</dbReference>
<evidence type="ECO:0000256" key="4">
    <source>
        <dbReference type="HAMAP-Rule" id="MF_00518"/>
    </source>
</evidence>
<dbReference type="GO" id="GO:0000049">
    <property type="term" value="F:tRNA binding"/>
    <property type="evidence" value="ECO:0007669"/>
    <property type="project" value="UniProtKB-UniRule"/>
</dbReference>
<evidence type="ECO:0000256" key="2">
    <source>
        <dbReference type="ARBA" id="ARBA00022555"/>
    </source>
</evidence>
<dbReference type="SUPFAM" id="SSF69500">
    <property type="entry name" value="DTD-like"/>
    <property type="match status" value="1"/>
</dbReference>
<dbReference type="FunFam" id="3.50.80.10:FF:000001">
    <property type="entry name" value="D-aminoacyl-tRNA deacylase"/>
    <property type="match status" value="1"/>
</dbReference>
<name>A0A2T2X472_SULTH</name>
<dbReference type="GO" id="GO:0043908">
    <property type="term" value="F:Ser(Gly)-tRNA(Ala) hydrolase activity"/>
    <property type="evidence" value="ECO:0007669"/>
    <property type="project" value="UniProtKB-UniRule"/>
</dbReference>
<dbReference type="Proteomes" id="UP000242705">
    <property type="component" value="Unassembled WGS sequence"/>
</dbReference>
<dbReference type="EMBL" id="PXYX01000003">
    <property type="protein sequence ID" value="PSR29279.1"/>
    <property type="molecule type" value="Genomic_DNA"/>
</dbReference>
<sequence length="151" mass="16402">MRALIQRVKRASVSVDKNITGTIDHGLLVFLGITHDDDASTASWMADKILSLRIFPDEQGKMNRHVSEVGGGLLVVSQFTLYADAAHGRRPSFSKAAPRAIAEPLYEEFVAICRQHIAPVATGSFGADMDVSLVNWGPVTIWLESVTKPGN</sequence>
<comment type="similarity">
    <text evidence="1 4">Belongs to the DTD family.</text>
</comment>
<evidence type="ECO:0000256" key="3">
    <source>
        <dbReference type="ARBA" id="ARBA00022801"/>
    </source>
</evidence>
<keyword evidence="4" id="KW-0963">Cytoplasm</keyword>